<evidence type="ECO:0000256" key="5">
    <source>
        <dbReference type="SAM" id="Phobius"/>
    </source>
</evidence>
<feature type="transmembrane region" description="Helical" evidence="5">
    <location>
        <begin position="158"/>
        <end position="177"/>
    </location>
</feature>
<dbReference type="PANTHER" id="PTHR22911">
    <property type="entry name" value="ACYL-MALONYL CONDENSING ENZYME-RELATED"/>
    <property type="match status" value="1"/>
</dbReference>
<evidence type="ECO:0000313" key="7">
    <source>
        <dbReference type="EMBL" id="KAG2213358.1"/>
    </source>
</evidence>
<dbReference type="OrthoDB" id="306876at2759"/>
<feature type="domain" description="EamA" evidence="6">
    <location>
        <begin position="44"/>
        <end position="175"/>
    </location>
</feature>
<feature type="transmembrane region" description="Helical" evidence="5">
    <location>
        <begin position="42"/>
        <end position="62"/>
    </location>
</feature>
<comment type="caution">
    <text evidence="7">The sequence shown here is derived from an EMBL/GenBank/DDBJ whole genome shotgun (WGS) entry which is preliminary data.</text>
</comment>
<name>A0A8H7RPD2_9FUNG</name>
<keyword evidence="8" id="KW-1185">Reference proteome</keyword>
<feature type="domain" description="EamA" evidence="6">
    <location>
        <begin position="198"/>
        <end position="325"/>
    </location>
</feature>
<feature type="transmembrane region" description="Helical" evidence="5">
    <location>
        <begin position="131"/>
        <end position="151"/>
    </location>
</feature>
<evidence type="ECO:0000313" key="8">
    <source>
        <dbReference type="Proteomes" id="UP000603453"/>
    </source>
</evidence>
<feature type="transmembrane region" description="Helical" evidence="5">
    <location>
        <begin position="290"/>
        <end position="308"/>
    </location>
</feature>
<feature type="transmembrane region" description="Helical" evidence="5">
    <location>
        <begin position="197"/>
        <end position="217"/>
    </location>
</feature>
<dbReference type="Pfam" id="PF00892">
    <property type="entry name" value="EamA"/>
    <property type="match status" value="2"/>
</dbReference>
<dbReference type="EMBL" id="JAEPRD010000003">
    <property type="protein sequence ID" value="KAG2213358.1"/>
    <property type="molecule type" value="Genomic_DNA"/>
</dbReference>
<feature type="transmembrane region" description="Helical" evidence="5">
    <location>
        <begin position="260"/>
        <end position="278"/>
    </location>
</feature>
<evidence type="ECO:0000256" key="2">
    <source>
        <dbReference type="ARBA" id="ARBA00022692"/>
    </source>
</evidence>
<accession>A0A8H7RPD2</accession>
<dbReference type="InterPro" id="IPR000620">
    <property type="entry name" value="EamA_dom"/>
</dbReference>
<dbReference type="PANTHER" id="PTHR22911:SF6">
    <property type="entry name" value="SOLUTE CARRIER FAMILY 35 MEMBER G1"/>
    <property type="match status" value="1"/>
</dbReference>
<organism evidence="7 8">
    <name type="scientific">Mucor saturninus</name>
    <dbReference type="NCBI Taxonomy" id="64648"/>
    <lineage>
        <taxon>Eukaryota</taxon>
        <taxon>Fungi</taxon>
        <taxon>Fungi incertae sedis</taxon>
        <taxon>Mucoromycota</taxon>
        <taxon>Mucoromycotina</taxon>
        <taxon>Mucoromycetes</taxon>
        <taxon>Mucorales</taxon>
        <taxon>Mucorineae</taxon>
        <taxon>Mucoraceae</taxon>
        <taxon>Mucor</taxon>
    </lineage>
</organism>
<dbReference type="GO" id="GO:0016020">
    <property type="term" value="C:membrane"/>
    <property type="evidence" value="ECO:0007669"/>
    <property type="project" value="UniProtKB-SubCell"/>
</dbReference>
<sequence length="343" mass="37071">MSNKESSATINIHSNESTPLMGKSGSARSSQLVIDQQKKRELVGLSYMTLSALGFSTMSLFVKLSGTSFPSFEIVFARSVVQTFFSLIGCAMLKINPLGQPGVRKWLLLRGLAGTLGLCLFFYSITQLPLADATVVFFLGPAFTAILASLVLGEAFSLFDAVCSVSCMIGVTLVSKPQFLFGGGEPMEDDMDEWQRLFAIACALVGAMMSAVAYVTVRKIGRGAHFMVHVVYFGLVSAIVSPIGMFFFQTAVVPQGSYEYGMLLLVGLTAFIGQCFLNQGLQMAPAGPGTLMRMNDVVFAFLFGILILHEYPDIYSISGASIIVLMTSAMGIHKIYVHQKSKK</sequence>
<dbReference type="SUPFAM" id="SSF103481">
    <property type="entry name" value="Multidrug resistance efflux transporter EmrE"/>
    <property type="match status" value="2"/>
</dbReference>
<feature type="transmembrane region" description="Helical" evidence="5">
    <location>
        <begin position="107"/>
        <end position="125"/>
    </location>
</feature>
<dbReference type="InterPro" id="IPR037185">
    <property type="entry name" value="EmrE-like"/>
</dbReference>
<proteinExistence type="predicted"/>
<evidence type="ECO:0000256" key="1">
    <source>
        <dbReference type="ARBA" id="ARBA00004141"/>
    </source>
</evidence>
<keyword evidence="3 5" id="KW-1133">Transmembrane helix</keyword>
<comment type="subcellular location">
    <subcellularLocation>
        <location evidence="1">Membrane</location>
        <topology evidence="1">Multi-pass membrane protein</topology>
    </subcellularLocation>
</comment>
<feature type="transmembrane region" description="Helical" evidence="5">
    <location>
        <begin position="314"/>
        <end position="337"/>
    </location>
</feature>
<gene>
    <name evidence="7" type="ORF">INT47_009031</name>
</gene>
<dbReference type="AlphaFoldDB" id="A0A8H7RPD2"/>
<evidence type="ECO:0000256" key="4">
    <source>
        <dbReference type="ARBA" id="ARBA00023136"/>
    </source>
</evidence>
<dbReference type="Proteomes" id="UP000603453">
    <property type="component" value="Unassembled WGS sequence"/>
</dbReference>
<keyword evidence="4 5" id="KW-0472">Membrane</keyword>
<feature type="transmembrane region" description="Helical" evidence="5">
    <location>
        <begin position="74"/>
        <end position="95"/>
    </location>
</feature>
<keyword evidence="2 5" id="KW-0812">Transmembrane</keyword>
<reference evidence="7" key="1">
    <citation type="submission" date="2020-12" db="EMBL/GenBank/DDBJ databases">
        <title>Metabolic potential, ecology and presence of endohyphal bacteria is reflected in genomic diversity of Mucoromycotina.</title>
        <authorList>
            <person name="Muszewska A."/>
            <person name="Okrasinska A."/>
            <person name="Steczkiewicz K."/>
            <person name="Drgas O."/>
            <person name="Orlowska M."/>
            <person name="Perlinska-Lenart U."/>
            <person name="Aleksandrzak-Piekarczyk T."/>
            <person name="Szatraj K."/>
            <person name="Zielenkiewicz U."/>
            <person name="Pilsyk S."/>
            <person name="Malc E."/>
            <person name="Mieczkowski P."/>
            <person name="Kruszewska J.S."/>
            <person name="Biernat P."/>
            <person name="Pawlowska J."/>
        </authorList>
    </citation>
    <scope>NUCLEOTIDE SEQUENCE</scope>
    <source>
        <strain evidence="7">WA0000017839</strain>
    </source>
</reference>
<feature type="transmembrane region" description="Helical" evidence="5">
    <location>
        <begin position="229"/>
        <end position="248"/>
    </location>
</feature>
<evidence type="ECO:0000256" key="3">
    <source>
        <dbReference type="ARBA" id="ARBA00022989"/>
    </source>
</evidence>
<protein>
    <recommendedName>
        <fullName evidence="6">EamA domain-containing protein</fullName>
    </recommendedName>
</protein>
<evidence type="ECO:0000259" key="6">
    <source>
        <dbReference type="Pfam" id="PF00892"/>
    </source>
</evidence>